<dbReference type="AlphaFoldDB" id="A0A6A7FTX6"/>
<dbReference type="Pfam" id="PF00078">
    <property type="entry name" value="RVT_1"/>
    <property type="match status" value="1"/>
</dbReference>
<dbReference type="GO" id="GO:0003964">
    <property type="term" value="F:RNA-directed DNA polymerase activity"/>
    <property type="evidence" value="ECO:0007669"/>
    <property type="project" value="UniProtKB-KW"/>
</dbReference>
<dbReference type="PANTHER" id="PTHR33481">
    <property type="entry name" value="REVERSE TRANSCRIPTASE"/>
    <property type="match status" value="1"/>
</dbReference>
<dbReference type="GO" id="GO:0042575">
    <property type="term" value="C:DNA polymerase complex"/>
    <property type="evidence" value="ECO:0007669"/>
    <property type="project" value="UniProtKB-ARBA"/>
</dbReference>
<dbReference type="EMBL" id="IACT01002419">
    <property type="protein sequence ID" value="LAC21700.1"/>
    <property type="molecule type" value="mRNA"/>
</dbReference>
<dbReference type="Pfam" id="PF00075">
    <property type="entry name" value="RNase_H"/>
    <property type="match status" value="1"/>
</dbReference>
<dbReference type="SUPFAM" id="SSF56672">
    <property type="entry name" value="DNA/RNA polymerases"/>
    <property type="match status" value="1"/>
</dbReference>
<dbReference type="CDD" id="cd01650">
    <property type="entry name" value="RT_nLTR_like"/>
    <property type="match status" value="1"/>
</dbReference>
<dbReference type="GO" id="GO:0003676">
    <property type="term" value="F:nucleic acid binding"/>
    <property type="evidence" value="ECO:0007669"/>
    <property type="project" value="InterPro"/>
</dbReference>
<organism evidence="3">
    <name type="scientific">Hirondellea gigas</name>
    <dbReference type="NCBI Taxonomy" id="1518452"/>
    <lineage>
        <taxon>Eukaryota</taxon>
        <taxon>Metazoa</taxon>
        <taxon>Ecdysozoa</taxon>
        <taxon>Arthropoda</taxon>
        <taxon>Crustacea</taxon>
        <taxon>Multicrustacea</taxon>
        <taxon>Malacostraca</taxon>
        <taxon>Eumalacostraca</taxon>
        <taxon>Peracarida</taxon>
        <taxon>Amphipoda</taxon>
        <taxon>Amphilochidea</taxon>
        <taxon>Lysianassida</taxon>
        <taxon>Lysianassidira</taxon>
        <taxon>Lysianassoidea</taxon>
        <taxon>Lysianassidae</taxon>
        <taxon>Hirondellea</taxon>
    </lineage>
</organism>
<dbReference type="InterPro" id="IPR012337">
    <property type="entry name" value="RNaseH-like_sf"/>
</dbReference>
<keyword evidence="3" id="KW-0808">Transferase</keyword>
<evidence type="ECO:0000313" key="3">
    <source>
        <dbReference type="EMBL" id="LAC21700.1"/>
    </source>
</evidence>
<dbReference type="CDD" id="cd09276">
    <property type="entry name" value="Rnase_HI_RT_non_LTR"/>
    <property type="match status" value="1"/>
</dbReference>
<sequence>MTTISPLNSTGKLITDATDKANELAASFASAANPGKHIDLKIYKDDIDNACKTDNSEEYNQDITLAELLRSLEKVKNTAPGLDQITYTLIKALSHETILELLAIINQSFTTGVIPKYWKTGLVAPILKPNKPKQLVTSYRPITMLSCLNKTMERIIQKRLEYIVEEMNLLDGSQCGFRKRQGTIDILLRLEHQIKTSMTAGKICVVIYIDLKSAFDTVWGDGLIYKLMKGGVKGKMLDWIRNYMNERKIIVSVDGHLSDEVTLNAGTAQGAVLSPLLFNLMLADMPSEDGITKHIYADDITITYSHDNIENVRSKLQNYLNLFVSWAETFGIIINPEKTFTQHYTRKRINCPVIRIKNKIIQYVKNQKLLGIILDSPSLTWKAHIEYLKVDCTRRMNILKTMSSVTWGSSTKVLRKFYIAYIRAKINYGAVIYGSAAKTHLNKLNVIQNSCLRLILGAYRSTPILSLEVESHLPPLELYTGYMSVKQYIKIRYKPANDHTVEILNLNNRIQDTMKPHNSFIKRASDWLTLAEMPMIKRIPVRSIPELPPWLEINSCVNSYYDETEICNNQTFQDYVHKNFDGYKVIFTDGSKVQTQDVYSAAAAMYLTEKKTVTCWKLRPEHSVISTELFAIKQALAYIKLQNGDFIVFTDSKSSLQLICSDPKTYQQIVHDIQVLLYNLNRNRKVILHWVKGHIGIMGNETADKGANKGHENNSTMIFDLTETEYNSILKYNFLKFWNQHWRFTADLNSKGLFLCNIRDDIKDSSTTLNFRARRVEVAIHRLRMGHVGVAQYLHRFSMADTDICSNQTCIVPETVEHFLLHCPAYQAHRVNLIRKLHSIGINNLNIKLLLGGDVSYAKNNRDILQATITYIKDTGRLEVL</sequence>
<dbReference type="SUPFAM" id="SSF53098">
    <property type="entry name" value="Ribonuclease H-like"/>
    <property type="match status" value="1"/>
</dbReference>
<dbReference type="InterPro" id="IPR036397">
    <property type="entry name" value="RNaseH_sf"/>
</dbReference>
<dbReference type="PROSITE" id="PS50878">
    <property type="entry name" value="RT_POL"/>
    <property type="match status" value="1"/>
</dbReference>
<name>A0A6A7FTX6_9CRUS</name>
<dbReference type="PANTHER" id="PTHR33481:SF1">
    <property type="entry name" value="ENDONUCLEASE_EXONUCLEASE_PHOSPHATASE DOMAIN-CONTAINING PROTEIN-RELATED"/>
    <property type="match status" value="1"/>
</dbReference>
<dbReference type="PROSITE" id="PS50879">
    <property type="entry name" value="RNASE_H_1"/>
    <property type="match status" value="1"/>
</dbReference>
<keyword evidence="3" id="KW-0695">RNA-directed DNA polymerase</keyword>
<evidence type="ECO:0000259" key="2">
    <source>
        <dbReference type="PROSITE" id="PS50879"/>
    </source>
</evidence>
<accession>A0A6A7FTX6</accession>
<evidence type="ECO:0000259" key="1">
    <source>
        <dbReference type="PROSITE" id="PS50878"/>
    </source>
</evidence>
<dbReference type="InterPro" id="IPR002156">
    <property type="entry name" value="RNaseH_domain"/>
</dbReference>
<feature type="domain" description="RNase H type-1" evidence="2">
    <location>
        <begin position="580"/>
        <end position="712"/>
    </location>
</feature>
<proteinExistence type="evidence at transcript level"/>
<dbReference type="Gene3D" id="3.30.420.10">
    <property type="entry name" value="Ribonuclease H-like superfamily/Ribonuclease H"/>
    <property type="match status" value="1"/>
</dbReference>
<dbReference type="GO" id="GO:0004523">
    <property type="term" value="F:RNA-DNA hybrid ribonuclease activity"/>
    <property type="evidence" value="ECO:0007669"/>
    <property type="project" value="InterPro"/>
</dbReference>
<dbReference type="InterPro" id="IPR043502">
    <property type="entry name" value="DNA/RNA_pol_sf"/>
</dbReference>
<reference evidence="3" key="1">
    <citation type="submission" date="2017-11" db="EMBL/GenBank/DDBJ databases">
        <title>The sensing device of the deep-sea amphipod.</title>
        <authorList>
            <person name="Kobayashi H."/>
            <person name="Nagahama T."/>
            <person name="Arai W."/>
            <person name="Sasagawa Y."/>
            <person name="Umeda M."/>
            <person name="Hayashi T."/>
            <person name="Nikaido I."/>
            <person name="Watanabe H."/>
            <person name="Oguri K."/>
            <person name="Kitazato H."/>
            <person name="Fujioka K."/>
            <person name="Kido Y."/>
            <person name="Takami H."/>
        </authorList>
    </citation>
    <scope>NUCLEOTIDE SEQUENCE</scope>
    <source>
        <tissue evidence="3">Whole body</tissue>
    </source>
</reference>
<feature type="domain" description="Reverse transcriptase" evidence="1">
    <location>
        <begin position="107"/>
        <end position="374"/>
    </location>
</feature>
<protein>
    <submittedName>
        <fullName evidence="3">RNA-directed DNA polymerase from transposon X-element</fullName>
    </submittedName>
</protein>
<keyword evidence="3" id="KW-0548">Nucleotidyltransferase</keyword>
<dbReference type="InterPro" id="IPR000477">
    <property type="entry name" value="RT_dom"/>
</dbReference>